<dbReference type="GO" id="GO:0031011">
    <property type="term" value="C:Ino80 complex"/>
    <property type="evidence" value="ECO:0007669"/>
    <property type="project" value="InterPro"/>
</dbReference>
<keyword evidence="3" id="KW-1185">Reference proteome</keyword>
<name>A0A8E2F2B5_9PEZI</name>
<evidence type="ECO:0008006" key="4">
    <source>
        <dbReference type="Google" id="ProtNLM"/>
    </source>
</evidence>
<feature type="compositionally biased region" description="Acidic residues" evidence="1">
    <location>
        <begin position="728"/>
        <end position="760"/>
    </location>
</feature>
<organism evidence="2 3">
    <name type="scientific">Glonium stellatum</name>
    <dbReference type="NCBI Taxonomy" id="574774"/>
    <lineage>
        <taxon>Eukaryota</taxon>
        <taxon>Fungi</taxon>
        <taxon>Dikarya</taxon>
        <taxon>Ascomycota</taxon>
        <taxon>Pezizomycotina</taxon>
        <taxon>Dothideomycetes</taxon>
        <taxon>Pleosporomycetidae</taxon>
        <taxon>Gloniales</taxon>
        <taxon>Gloniaceae</taxon>
        <taxon>Glonium</taxon>
    </lineage>
</organism>
<feature type="compositionally biased region" description="Polar residues" evidence="1">
    <location>
        <begin position="35"/>
        <end position="47"/>
    </location>
</feature>
<dbReference type="InterPro" id="IPR038014">
    <property type="entry name" value="Ies1"/>
</dbReference>
<feature type="compositionally biased region" description="Low complexity" evidence="1">
    <location>
        <begin position="498"/>
        <end position="513"/>
    </location>
</feature>
<protein>
    <recommendedName>
        <fullName evidence="4">Ino eighty subunit 1</fullName>
    </recommendedName>
</protein>
<dbReference type="OrthoDB" id="5413003at2759"/>
<feature type="compositionally biased region" description="Polar residues" evidence="1">
    <location>
        <begin position="469"/>
        <end position="491"/>
    </location>
</feature>
<accession>A0A8E2F2B5</accession>
<gene>
    <name evidence="2" type="ORF">AOQ84DRAFT_340019</name>
</gene>
<dbReference type="PANTHER" id="PTHR37287">
    <property type="entry name" value="INO EIGHTY SUBUNIT 1"/>
    <property type="match status" value="1"/>
</dbReference>
<feature type="region of interest" description="Disordered" evidence="1">
    <location>
        <begin position="408"/>
        <end position="515"/>
    </location>
</feature>
<proteinExistence type="predicted"/>
<evidence type="ECO:0000256" key="1">
    <source>
        <dbReference type="SAM" id="MobiDB-lite"/>
    </source>
</evidence>
<feature type="region of interest" description="Disordered" evidence="1">
    <location>
        <begin position="713"/>
        <end position="776"/>
    </location>
</feature>
<dbReference type="EMBL" id="KV749626">
    <property type="protein sequence ID" value="OCL08638.1"/>
    <property type="molecule type" value="Genomic_DNA"/>
</dbReference>
<feature type="region of interest" description="Disordered" evidence="1">
    <location>
        <begin position="1"/>
        <end position="76"/>
    </location>
</feature>
<dbReference type="PANTHER" id="PTHR37287:SF1">
    <property type="entry name" value="INO EIGHTY SUBUNIT 1"/>
    <property type="match status" value="1"/>
</dbReference>
<sequence>MDQDTTPAPPPLRPDEPDSRNSLRHILATEPATAMDQTTPIKPTLTSALPAEDSEPAQDERAPRSATSSKAPVELPMYTATTTTTRRNANGSVSSVYSGNKIRHLKKDDGIPLWRKDIQYDFLRYVFEDDKPVFHKVSDGSPGHTFADIYLDAMAKSSKCSKILKDKLLTERAAAINMAMVCLLVNVGRMNTTLNFFPEMRAQLRTYHSIPSLQAQQDPNAYKQLQDAPRLKSILKGATEDVEQPSTIEDIKAHAVPRTNPVNLIFVLAQYAPKISEIHFFPPRDFFDLVMRSALSSRSRATAFLWLMWWYLESDFSKEDALNNPFGQGQYGTEGDATNGMPIKCPPFKHLSEEEVALENVDTEEEKLFGEMKRKERIAILASDMAPVVTGPKRTNKKAFNQNPVFSVLADDGASTPGRDRQSPSQSSARGGPRGKPTSHAKSIIADYPSDTDRTRSASPPGNHGTPFGTKSTPNMRINTLLNDETPTASTPPVKPGRGNWSRNRASAAAGGRHTFKPKFEAHTSQDGASPSTNAAAAAAAAAASLNGPHGFYLPLNGSDPTHKRSRPLTQHQLAVEQYRKRRVDVILDRGLRLQYKVAKRRRVRDGAIWRSWLRCKTLSDGYDTDEESNAQVVQHMEIEIDERNKSPPPLFGGLLPNPVETDDGGEEAYIRAKVMGRVARRLERWEGGVEAVKRKKKDGAELVWVDTIGRGEDERMDRGDSQMGDYDGGDGDEELDEAEREMLGEADADESDEDEDQEMEGARDGWTGQREEVMA</sequence>
<dbReference type="Proteomes" id="UP000250140">
    <property type="component" value="Unassembled WGS sequence"/>
</dbReference>
<evidence type="ECO:0000313" key="2">
    <source>
        <dbReference type="EMBL" id="OCL08638.1"/>
    </source>
</evidence>
<reference evidence="2 3" key="1">
    <citation type="journal article" date="2016" name="Nat. Commun.">
        <title>Ectomycorrhizal ecology is imprinted in the genome of the dominant symbiotic fungus Cenococcum geophilum.</title>
        <authorList>
            <consortium name="DOE Joint Genome Institute"/>
            <person name="Peter M."/>
            <person name="Kohler A."/>
            <person name="Ohm R.A."/>
            <person name="Kuo A."/>
            <person name="Krutzmann J."/>
            <person name="Morin E."/>
            <person name="Arend M."/>
            <person name="Barry K.W."/>
            <person name="Binder M."/>
            <person name="Choi C."/>
            <person name="Clum A."/>
            <person name="Copeland A."/>
            <person name="Grisel N."/>
            <person name="Haridas S."/>
            <person name="Kipfer T."/>
            <person name="LaButti K."/>
            <person name="Lindquist E."/>
            <person name="Lipzen A."/>
            <person name="Maire R."/>
            <person name="Meier B."/>
            <person name="Mihaltcheva S."/>
            <person name="Molinier V."/>
            <person name="Murat C."/>
            <person name="Poggeler S."/>
            <person name="Quandt C.A."/>
            <person name="Sperisen C."/>
            <person name="Tritt A."/>
            <person name="Tisserant E."/>
            <person name="Crous P.W."/>
            <person name="Henrissat B."/>
            <person name="Nehls U."/>
            <person name="Egli S."/>
            <person name="Spatafora J.W."/>
            <person name="Grigoriev I.V."/>
            <person name="Martin F.M."/>
        </authorList>
    </citation>
    <scope>NUCLEOTIDE SEQUENCE [LARGE SCALE GENOMIC DNA]</scope>
    <source>
        <strain evidence="2 3">CBS 207.34</strain>
    </source>
</reference>
<evidence type="ECO:0000313" key="3">
    <source>
        <dbReference type="Proteomes" id="UP000250140"/>
    </source>
</evidence>
<dbReference type="AlphaFoldDB" id="A0A8E2F2B5"/>